<accession>A0ABR7KEI3</accession>
<keyword evidence="2" id="KW-0547">Nucleotide-binding</keyword>
<dbReference type="Pfam" id="PF01695">
    <property type="entry name" value="IstB_IS21"/>
    <property type="match status" value="1"/>
</dbReference>
<evidence type="ECO:0000256" key="3">
    <source>
        <dbReference type="ARBA" id="ARBA00022840"/>
    </source>
</evidence>
<dbReference type="PIRSF" id="PIRSF003073">
    <property type="entry name" value="DNAC_TnpB_IstB"/>
    <property type="match status" value="1"/>
</dbReference>
<dbReference type="Gene3D" id="3.40.50.300">
    <property type="entry name" value="P-loop containing nucleotide triphosphate hydrolases"/>
    <property type="match status" value="1"/>
</dbReference>
<comment type="caution">
    <text evidence="5">The sequence shown here is derived from an EMBL/GenBank/DDBJ whole genome shotgun (WGS) entry which is preliminary data.</text>
</comment>
<dbReference type="CDD" id="cd00009">
    <property type="entry name" value="AAA"/>
    <property type="match status" value="1"/>
</dbReference>
<dbReference type="NCBIfam" id="NF038214">
    <property type="entry name" value="IS21_help_AAA"/>
    <property type="match status" value="1"/>
</dbReference>
<dbReference type="InterPro" id="IPR028350">
    <property type="entry name" value="DNAC/IstB-like"/>
</dbReference>
<sequence length="251" mass="28972">MSSINVLMNNLEKLKLPKMKENINKYLDMMSDGVKTPLEAIDEMVQLEMKYKEDLAIVSCVKVANFPFQRSLQDFDFSFQPSLDKKKIEDLATLRFIENCENIIICGTPGVGKTHLAVGIGTEAAKQRYSVYCISFHDLIAQLRKAKYENRLERRIKWICRYKLLIVDELGYEKMDADTANLFFNLIAKRYEKSSTIITTNLTFSKWPEVFGDPVLTNALLDRLLHHSSVLNINGPSYRLKDQLQFIVDED</sequence>
<dbReference type="PANTHER" id="PTHR30050:SF4">
    <property type="entry name" value="ATP-BINDING PROTEIN RV3427C IN INSERTION SEQUENCE-RELATED"/>
    <property type="match status" value="1"/>
</dbReference>
<feature type="domain" description="AAA+ ATPase" evidence="4">
    <location>
        <begin position="99"/>
        <end position="231"/>
    </location>
</feature>
<dbReference type="Proteomes" id="UP000603474">
    <property type="component" value="Unassembled WGS sequence"/>
</dbReference>
<evidence type="ECO:0000313" key="6">
    <source>
        <dbReference type="Proteomes" id="UP000603474"/>
    </source>
</evidence>
<gene>
    <name evidence="5" type="ORF">H8909_12985</name>
</gene>
<proteinExistence type="inferred from homology"/>
<comment type="similarity">
    <text evidence="1">Belongs to the IS21/IS1162 putative ATP-binding protein family.</text>
</comment>
<dbReference type="RefSeq" id="WP_187013125.1">
    <property type="nucleotide sequence ID" value="NZ_JACRWG010000124.1"/>
</dbReference>
<name>A0ABR7KEI3_9FIRM</name>
<keyword evidence="6" id="KW-1185">Reference proteome</keyword>
<dbReference type="SMART" id="SM00382">
    <property type="entry name" value="AAA"/>
    <property type="match status" value="1"/>
</dbReference>
<evidence type="ECO:0000259" key="4">
    <source>
        <dbReference type="SMART" id="SM00382"/>
    </source>
</evidence>
<keyword evidence="3 5" id="KW-0067">ATP-binding</keyword>
<dbReference type="InterPro" id="IPR003593">
    <property type="entry name" value="AAA+_ATPase"/>
</dbReference>
<dbReference type="InterPro" id="IPR027417">
    <property type="entry name" value="P-loop_NTPase"/>
</dbReference>
<dbReference type="EMBL" id="JACRWG010000124">
    <property type="protein sequence ID" value="MBC6011102.1"/>
    <property type="molecule type" value="Genomic_DNA"/>
</dbReference>
<organism evidence="5 6">
    <name type="scientific">Catenibacterium faecis</name>
    <dbReference type="NCBI Taxonomy" id="2764323"/>
    <lineage>
        <taxon>Bacteria</taxon>
        <taxon>Bacillati</taxon>
        <taxon>Bacillota</taxon>
        <taxon>Erysipelotrichia</taxon>
        <taxon>Erysipelotrichales</taxon>
        <taxon>Coprobacillaceae</taxon>
        <taxon>Catenibacterium</taxon>
    </lineage>
</organism>
<dbReference type="SUPFAM" id="SSF52540">
    <property type="entry name" value="P-loop containing nucleoside triphosphate hydrolases"/>
    <property type="match status" value="1"/>
</dbReference>
<evidence type="ECO:0000256" key="2">
    <source>
        <dbReference type="ARBA" id="ARBA00022741"/>
    </source>
</evidence>
<dbReference type="PANTHER" id="PTHR30050">
    <property type="entry name" value="CHROMOSOMAL REPLICATION INITIATOR PROTEIN DNAA"/>
    <property type="match status" value="1"/>
</dbReference>
<evidence type="ECO:0000313" key="5">
    <source>
        <dbReference type="EMBL" id="MBC6011102.1"/>
    </source>
</evidence>
<dbReference type="GO" id="GO:0005524">
    <property type="term" value="F:ATP binding"/>
    <property type="evidence" value="ECO:0007669"/>
    <property type="project" value="UniProtKB-KW"/>
</dbReference>
<dbReference type="InterPro" id="IPR002611">
    <property type="entry name" value="IstB_ATP-bd"/>
</dbReference>
<dbReference type="InterPro" id="IPR047661">
    <property type="entry name" value="IstB"/>
</dbReference>
<evidence type="ECO:0000256" key="1">
    <source>
        <dbReference type="ARBA" id="ARBA00008059"/>
    </source>
</evidence>
<reference evidence="5 6" key="1">
    <citation type="submission" date="2020-08" db="EMBL/GenBank/DDBJ databases">
        <authorList>
            <person name="Liu C."/>
            <person name="Sun Q."/>
        </authorList>
    </citation>
    <scope>NUCLEOTIDE SEQUENCE [LARGE SCALE GENOMIC DNA]</scope>
    <source>
        <strain evidence="5 6">NSJ-22</strain>
    </source>
</reference>
<protein>
    <submittedName>
        <fullName evidence="5">ATP-binding protein</fullName>
    </submittedName>
</protein>